<feature type="compositionally biased region" description="Basic and acidic residues" evidence="1">
    <location>
        <begin position="109"/>
        <end position="125"/>
    </location>
</feature>
<feature type="region of interest" description="Disordered" evidence="1">
    <location>
        <begin position="83"/>
        <end position="125"/>
    </location>
</feature>
<organism evidence="3 4">
    <name type="scientific">Halorubrum aidingense JCM 13560</name>
    <dbReference type="NCBI Taxonomy" id="1230454"/>
    <lineage>
        <taxon>Archaea</taxon>
        <taxon>Methanobacteriati</taxon>
        <taxon>Methanobacteriota</taxon>
        <taxon>Stenosarchaea group</taxon>
        <taxon>Halobacteria</taxon>
        <taxon>Halobacteriales</taxon>
        <taxon>Haloferacaceae</taxon>
        <taxon>Halorubrum</taxon>
    </lineage>
</organism>
<keyword evidence="2" id="KW-1133">Transmembrane helix</keyword>
<dbReference type="Proteomes" id="UP000011575">
    <property type="component" value="Unassembled WGS sequence"/>
</dbReference>
<comment type="caution">
    <text evidence="3">The sequence shown here is derived from an EMBL/GenBank/DDBJ whole genome shotgun (WGS) entry which is preliminary data.</text>
</comment>
<gene>
    <name evidence="3" type="ORF">C461_13286</name>
</gene>
<keyword evidence="2" id="KW-0812">Transmembrane</keyword>
<evidence type="ECO:0008006" key="5">
    <source>
        <dbReference type="Google" id="ProtNLM"/>
    </source>
</evidence>
<feature type="transmembrane region" description="Helical" evidence="2">
    <location>
        <begin position="63"/>
        <end position="79"/>
    </location>
</feature>
<protein>
    <recommendedName>
        <fullName evidence="5">Integral membrane protein</fullName>
    </recommendedName>
</protein>
<dbReference type="PATRIC" id="fig|1230454.4.peg.2668"/>
<dbReference type="EMBL" id="AOJI01000032">
    <property type="protein sequence ID" value="EMA65678.1"/>
    <property type="molecule type" value="Genomic_DNA"/>
</dbReference>
<keyword evidence="4" id="KW-1185">Reference proteome</keyword>
<dbReference type="RefSeq" id="WP_008002020.1">
    <property type="nucleotide sequence ID" value="NZ_AOJI01000032.1"/>
</dbReference>
<proteinExistence type="predicted"/>
<dbReference type="STRING" id="1230454.C461_13286"/>
<keyword evidence="2" id="KW-0472">Membrane</keyword>
<feature type="transmembrane region" description="Helical" evidence="2">
    <location>
        <begin position="37"/>
        <end position="57"/>
    </location>
</feature>
<evidence type="ECO:0000256" key="2">
    <source>
        <dbReference type="SAM" id="Phobius"/>
    </source>
</evidence>
<dbReference type="OrthoDB" id="166447at2157"/>
<evidence type="ECO:0000313" key="3">
    <source>
        <dbReference type="EMBL" id="EMA65678.1"/>
    </source>
</evidence>
<evidence type="ECO:0000256" key="1">
    <source>
        <dbReference type="SAM" id="MobiDB-lite"/>
    </source>
</evidence>
<sequence>MSILTVLGGGAAVVATLLVAGLVYRDAARVGVDLGSPALWAGFVVITAGAALTTSLLVPDAPLPGVLVLAALGPLLYLLERDDSMHGDDPADPTRLPSEASAADGPDDPAERDATDRNEPLDRDG</sequence>
<dbReference type="AlphaFoldDB" id="M0P774"/>
<feature type="transmembrane region" description="Helical" evidence="2">
    <location>
        <begin position="6"/>
        <end position="25"/>
    </location>
</feature>
<accession>M0P774</accession>
<name>M0P774_9EURY</name>
<reference evidence="3 4" key="1">
    <citation type="journal article" date="2014" name="PLoS Genet.">
        <title>Phylogenetically driven sequencing of extremely halophilic archaea reveals strategies for static and dynamic osmo-response.</title>
        <authorList>
            <person name="Becker E.A."/>
            <person name="Seitzer P.M."/>
            <person name="Tritt A."/>
            <person name="Larsen D."/>
            <person name="Krusor M."/>
            <person name="Yao A.I."/>
            <person name="Wu D."/>
            <person name="Madern D."/>
            <person name="Eisen J.A."/>
            <person name="Darling A.E."/>
            <person name="Facciotti M.T."/>
        </authorList>
    </citation>
    <scope>NUCLEOTIDE SEQUENCE [LARGE SCALE GENOMIC DNA]</scope>
    <source>
        <strain evidence="3 4">JCM 13560</strain>
    </source>
</reference>
<evidence type="ECO:0000313" key="4">
    <source>
        <dbReference type="Proteomes" id="UP000011575"/>
    </source>
</evidence>